<evidence type="ECO:0000256" key="2">
    <source>
        <dbReference type="SAM" id="SignalP"/>
    </source>
</evidence>
<dbReference type="PROSITE" id="PS51257">
    <property type="entry name" value="PROKAR_LIPOPROTEIN"/>
    <property type="match status" value="1"/>
</dbReference>
<accession>A0A848IBR0</accession>
<protein>
    <recommendedName>
        <fullName evidence="5">Lipoprotein</fullName>
    </recommendedName>
</protein>
<feature type="compositionally biased region" description="Low complexity" evidence="1">
    <location>
        <begin position="68"/>
        <end position="85"/>
    </location>
</feature>
<name>A0A848IBR0_9BURK</name>
<dbReference type="AlphaFoldDB" id="A0A848IBR0"/>
<evidence type="ECO:0000313" key="3">
    <source>
        <dbReference type="EMBL" id="NML97514.1"/>
    </source>
</evidence>
<keyword evidence="2" id="KW-0732">Signal</keyword>
<feature type="chain" id="PRO_5033061548" description="Lipoprotein" evidence="2">
    <location>
        <begin position="25"/>
        <end position="92"/>
    </location>
</feature>
<sequence>MRNSTLKIMLASAVLSMACGGAFAQGGGNGQGGTGGGNAHSAATAGLTYHGDPATSPMAMWPGNPSKMMDSGSTDMHSMSSSDAMNPPKTEQ</sequence>
<evidence type="ECO:0000313" key="4">
    <source>
        <dbReference type="Proteomes" id="UP000544134"/>
    </source>
</evidence>
<comment type="caution">
    <text evidence="3">The sequence shown here is derived from an EMBL/GenBank/DDBJ whole genome shotgun (WGS) entry which is preliminary data.</text>
</comment>
<dbReference type="RefSeq" id="WP_169484597.1">
    <property type="nucleotide sequence ID" value="NZ_JABBGJ010000005.1"/>
</dbReference>
<dbReference type="Proteomes" id="UP000544134">
    <property type="component" value="Unassembled WGS sequence"/>
</dbReference>
<feature type="region of interest" description="Disordered" evidence="1">
    <location>
        <begin position="56"/>
        <end position="92"/>
    </location>
</feature>
<organism evidence="3 4">
    <name type="scientific">Paraburkholderia polaris</name>
    <dbReference type="NCBI Taxonomy" id="2728848"/>
    <lineage>
        <taxon>Bacteria</taxon>
        <taxon>Pseudomonadati</taxon>
        <taxon>Pseudomonadota</taxon>
        <taxon>Betaproteobacteria</taxon>
        <taxon>Burkholderiales</taxon>
        <taxon>Burkholderiaceae</taxon>
        <taxon>Paraburkholderia</taxon>
    </lineage>
</organism>
<evidence type="ECO:0000256" key="1">
    <source>
        <dbReference type="SAM" id="MobiDB-lite"/>
    </source>
</evidence>
<dbReference type="EMBL" id="JABBGJ010000005">
    <property type="protein sequence ID" value="NML97514.1"/>
    <property type="molecule type" value="Genomic_DNA"/>
</dbReference>
<proteinExistence type="predicted"/>
<keyword evidence="4" id="KW-1185">Reference proteome</keyword>
<evidence type="ECO:0008006" key="5">
    <source>
        <dbReference type="Google" id="ProtNLM"/>
    </source>
</evidence>
<reference evidence="3 4" key="1">
    <citation type="submission" date="2020-04" db="EMBL/GenBank/DDBJ databases">
        <title>Paraburkholderia sp. RP-4-7 isolated from soil.</title>
        <authorList>
            <person name="Dahal R.H."/>
        </authorList>
    </citation>
    <scope>NUCLEOTIDE SEQUENCE [LARGE SCALE GENOMIC DNA]</scope>
    <source>
        <strain evidence="3 4">RP-4-7</strain>
    </source>
</reference>
<feature type="signal peptide" evidence="2">
    <location>
        <begin position="1"/>
        <end position="24"/>
    </location>
</feature>
<gene>
    <name evidence="3" type="ORF">HHL24_06060</name>
</gene>